<dbReference type="RefSeq" id="WP_001196774.1">
    <property type="nucleotide sequence ID" value="NZ_CP020748.1"/>
</dbReference>
<organism evidence="1 2">
    <name type="scientific">Bacillus mycoides</name>
    <dbReference type="NCBI Taxonomy" id="1405"/>
    <lineage>
        <taxon>Bacteria</taxon>
        <taxon>Bacillati</taxon>
        <taxon>Bacillota</taxon>
        <taxon>Bacilli</taxon>
        <taxon>Bacillales</taxon>
        <taxon>Bacillaceae</taxon>
        <taxon>Bacillus</taxon>
        <taxon>Bacillus cereus group</taxon>
    </lineage>
</organism>
<reference evidence="1 2" key="1">
    <citation type="submission" date="2017-04" db="EMBL/GenBank/DDBJ databases">
        <title>The Characteristic of a Fine Plant Growth-Promoting Rhizobacteria Bacillus mycoides Gnyt1 and its Whole Genome Sequencing Analysis.</title>
        <authorList>
            <person name="Li J.H."/>
            <person name="Yao T."/>
        </authorList>
    </citation>
    <scope>NUCLEOTIDE SEQUENCE [LARGE SCALE GENOMIC DNA]</scope>
    <source>
        <strain evidence="1 2">Gnyt1</strain>
        <plasmid evidence="2">Plasmid unnamed5</plasmid>
    </source>
</reference>
<evidence type="ECO:0000313" key="1">
    <source>
        <dbReference type="EMBL" id="ARJ25906.1"/>
    </source>
</evidence>
<dbReference type="InterPro" id="IPR006523">
    <property type="entry name" value="RinA"/>
</dbReference>
<name>A0A1W6AJ64_BACMY</name>
<dbReference type="InterPro" id="IPR006524">
    <property type="entry name" value="ArpU-like"/>
</dbReference>
<evidence type="ECO:0000313" key="2">
    <source>
        <dbReference type="Proteomes" id="UP000192932"/>
    </source>
</evidence>
<proteinExistence type="predicted"/>
<gene>
    <name evidence="1" type="ORF">B7492_33260</name>
</gene>
<dbReference type="NCBIfam" id="TIGR01636">
    <property type="entry name" value="phage_rinA"/>
    <property type="match status" value="1"/>
</dbReference>
<geneLocation type="plasmid" evidence="1 2">
    <name>unnamed5</name>
</geneLocation>
<accession>A0A1W6AJ64</accession>
<dbReference type="EMBL" id="CP020748">
    <property type="protein sequence ID" value="ARJ25906.1"/>
    <property type="molecule type" value="Genomic_DNA"/>
</dbReference>
<dbReference type="AlphaFoldDB" id="A0A1W6AJ64"/>
<protein>
    <submittedName>
        <fullName evidence="1">ArpU family transcriptional regulator</fullName>
    </submittedName>
</protein>
<keyword evidence="1" id="KW-0614">Plasmid</keyword>
<dbReference type="NCBIfam" id="TIGR01637">
    <property type="entry name" value="phage_arpU"/>
    <property type="match status" value="1"/>
</dbReference>
<sequence>MALLVEPTKKQEKKIIKLVLKEFKKYHLYVWSLEEKQQPKITASYTLNESTTVNNTFHSSTESTALKNVEACEFTTSLLRKISRLELTQRQLVIHYYIKKDKSVVQLCSQFHISESQFHRTRNRALMTLAYALGLAREELIDPD</sequence>
<dbReference type="Proteomes" id="UP000192932">
    <property type="component" value="Plasmid unnamed5"/>
</dbReference>